<dbReference type="SUPFAM" id="SSF47203">
    <property type="entry name" value="Acyl-CoA dehydrogenase C-terminal domain-like"/>
    <property type="match status" value="1"/>
</dbReference>
<evidence type="ECO:0000259" key="9">
    <source>
        <dbReference type="Pfam" id="PF02770"/>
    </source>
</evidence>
<dbReference type="Pfam" id="PF02771">
    <property type="entry name" value="Acyl-CoA_dh_N"/>
    <property type="match status" value="1"/>
</dbReference>
<keyword evidence="12" id="KW-1185">Reference proteome</keyword>
<dbReference type="InterPro" id="IPR013786">
    <property type="entry name" value="AcylCoA_DH/ox_N"/>
</dbReference>
<feature type="domain" description="Acyl-CoA dehydrogenase/oxidase C-terminal" evidence="8">
    <location>
        <begin position="246"/>
        <end position="394"/>
    </location>
</feature>
<feature type="domain" description="Acyl-CoA oxidase/dehydrogenase middle" evidence="9">
    <location>
        <begin position="133"/>
        <end position="234"/>
    </location>
</feature>
<dbReference type="InterPro" id="IPR046373">
    <property type="entry name" value="Acyl-CoA_Oxase/DH_mid-dom_sf"/>
</dbReference>
<dbReference type="InterPro" id="IPR009075">
    <property type="entry name" value="AcylCo_DH/oxidase_C"/>
</dbReference>
<feature type="domain" description="Acyl-CoA dehydrogenase/oxidase N-terminal" evidence="10">
    <location>
        <begin position="6"/>
        <end position="128"/>
    </location>
</feature>
<evidence type="ECO:0000259" key="10">
    <source>
        <dbReference type="Pfam" id="PF02771"/>
    </source>
</evidence>
<evidence type="ECO:0000313" key="11">
    <source>
        <dbReference type="EMBL" id="USG62496.1"/>
    </source>
</evidence>
<sequence length="414" mass="46567">MNFNYSPETEDLVRRVEMFFASEILPRHREWVQEVGREGQAPSFIKEIQAKAKSLGLWNLALPDLAPDEPGTRLSNLEFAPIAEILGRLPWGSMAFNCHAPEVPNMAMLQSIATREQKARWLKPLLEAETRSAFAMTEPSVASSDATNIETKIEFEDDMIVINGHKWFSTGAAHPDCSFLIVMGVSDPEAGRTAQHSMVIVPINTPGLKIVRDLRFMGWTDHVAPIGEIKFENVKVPASNLLGIRGEGFKGAQVRLGPARIHHCMRCIGLAEMVLAQMVARAQERKTFGRTIVEYDTVQKWIAEARIDIEQTRLFIQRAAWMLDNSSDRNTWRAVSQIKVATPRMLQKITDRAIQLFGAMGGTDDTLIHHAWTYSRWLRIGDGPDEVHLRQIYKTEPLPDWSIADCPYIAPSAA</sequence>
<accession>A0ABY4W5M3</accession>
<dbReference type="PANTHER" id="PTHR48083">
    <property type="entry name" value="MEDIUM-CHAIN SPECIFIC ACYL-COA DEHYDROGENASE, MITOCHONDRIAL-RELATED"/>
    <property type="match status" value="1"/>
</dbReference>
<evidence type="ECO:0000256" key="3">
    <source>
        <dbReference type="ARBA" id="ARBA00011738"/>
    </source>
</evidence>
<dbReference type="InterPro" id="IPR050741">
    <property type="entry name" value="Acyl-CoA_dehydrogenase"/>
</dbReference>
<comment type="similarity">
    <text evidence="2 7">Belongs to the acyl-CoA dehydrogenase family.</text>
</comment>
<evidence type="ECO:0000256" key="1">
    <source>
        <dbReference type="ARBA" id="ARBA00001974"/>
    </source>
</evidence>
<dbReference type="Proteomes" id="UP001056291">
    <property type="component" value="Chromosome"/>
</dbReference>
<dbReference type="Pfam" id="PF02770">
    <property type="entry name" value="Acyl-CoA_dh_M"/>
    <property type="match status" value="1"/>
</dbReference>
<dbReference type="Gene3D" id="2.40.110.10">
    <property type="entry name" value="Butyryl-CoA Dehydrogenase, subunit A, domain 2"/>
    <property type="match status" value="1"/>
</dbReference>
<dbReference type="EMBL" id="CP098747">
    <property type="protein sequence ID" value="USG62496.1"/>
    <property type="molecule type" value="Genomic_DNA"/>
</dbReference>
<dbReference type="SUPFAM" id="SSF56645">
    <property type="entry name" value="Acyl-CoA dehydrogenase NM domain-like"/>
    <property type="match status" value="1"/>
</dbReference>
<dbReference type="InterPro" id="IPR037069">
    <property type="entry name" value="AcylCoA_DH/ox_N_sf"/>
</dbReference>
<keyword evidence="4 7" id="KW-0285">Flavoprotein</keyword>
<evidence type="ECO:0000256" key="7">
    <source>
        <dbReference type="RuleBase" id="RU362125"/>
    </source>
</evidence>
<evidence type="ECO:0000256" key="2">
    <source>
        <dbReference type="ARBA" id="ARBA00009347"/>
    </source>
</evidence>
<dbReference type="Pfam" id="PF00441">
    <property type="entry name" value="Acyl-CoA_dh_1"/>
    <property type="match status" value="1"/>
</dbReference>
<dbReference type="Gene3D" id="1.20.140.10">
    <property type="entry name" value="Butyryl-CoA Dehydrogenase, subunit A, domain 3"/>
    <property type="match status" value="1"/>
</dbReference>
<protein>
    <submittedName>
        <fullName evidence="11">Acyl-CoA dehydrogenase family protein</fullName>
    </submittedName>
</protein>
<evidence type="ECO:0000256" key="5">
    <source>
        <dbReference type="ARBA" id="ARBA00022827"/>
    </source>
</evidence>
<keyword evidence="6 7" id="KW-0560">Oxidoreductase</keyword>
<dbReference type="InterPro" id="IPR036250">
    <property type="entry name" value="AcylCo_DH-like_C"/>
</dbReference>
<reference evidence="11" key="1">
    <citation type="submission" date="2022-06" db="EMBL/GenBank/DDBJ databases">
        <title>Sneathiella actinostolidae sp. nov., isolated from a sea anemonein the Western Pacific Ocean.</title>
        <authorList>
            <person name="Wei M.J."/>
        </authorList>
    </citation>
    <scope>NUCLEOTIDE SEQUENCE</scope>
    <source>
        <strain evidence="11">PHK-P5</strain>
    </source>
</reference>
<dbReference type="InterPro" id="IPR006091">
    <property type="entry name" value="Acyl-CoA_Oxase/DH_mid-dom"/>
</dbReference>
<comment type="subunit">
    <text evidence="3">Homodimer.</text>
</comment>
<comment type="cofactor">
    <cofactor evidence="1 7">
        <name>FAD</name>
        <dbReference type="ChEBI" id="CHEBI:57692"/>
    </cofactor>
</comment>
<evidence type="ECO:0000256" key="6">
    <source>
        <dbReference type="ARBA" id="ARBA00023002"/>
    </source>
</evidence>
<keyword evidence="5 7" id="KW-0274">FAD</keyword>
<dbReference type="InterPro" id="IPR009100">
    <property type="entry name" value="AcylCoA_DH/oxidase_NM_dom_sf"/>
</dbReference>
<evidence type="ECO:0000313" key="12">
    <source>
        <dbReference type="Proteomes" id="UP001056291"/>
    </source>
</evidence>
<dbReference type="Gene3D" id="1.10.540.10">
    <property type="entry name" value="Acyl-CoA dehydrogenase/oxidase, N-terminal domain"/>
    <property type="match status" value="1"/>
</dbReference>
<dbReference type="RefSeq" id="WP_251936301.1">
    <property type="nucleotide sequence ID" value="NZ_CP098747.1"/>
</dbReference>
<dbReference type="PANTHER" id="PTHR48083:SF13">
    <property type="entry name" value="ACYL-COA DEHYDROGENASE FAMILY MEMBER 11"/>
    <property type="match status" value="1"/>
</dbReference>
<proteinExistence type="inferred from homology"/>
<gene>
    <name evidence="11" type="ORF">NBZ79_05855</name>
</gene>
<name>A0ABY4W5M3_9PROT</name>
<organism evidence="11 12">
    <name type="scientific">Sneathiella marina</name>
    <dbReference type="NCBI Taxonomy" id="2950108"/>
    <lineage>
        <taxon>Bacteria</taxon>
        <taxon>Pseudomonadati</taxon>
        <taxon>Pseudomonadota</taxon>
        <taxon>Alphaproteobacteria</taxon>
        <taxon>Sneathiellales</taxon>
        <taxon>Sneathiellaceae</taxon>
        <taxon>Sneathiella</taxon>
    </lineage>
</organism>
<evidence type="ECO:0000256" key="4">
    <source>
        <dbReference type="ARBA" id="ARBA00022630"/>
    </source>
</evidence>
<evidence type="ECO:0000259" key="8">
    <source>
        <dbReference type="Pfam" id="PF00441"/>
    </source>
</evidence>